<protein>
    <recommendedName>
        <fullName evidence="7">DUF3324 domain-containing protein</fullName>
    </recommendedName>
</protein>
<keyword evidence="1" id="KW-0812">Transmembrane</keyword>
<evidence type="ECO:0000259" key="3">
    <source>
        <dbReference type="Pfam" id="PF06030"/>
    </source>
</evidence>
<dbReference type="InterPro" id="IPR021759">
    <property type="entry name" value="WxLIP_HBD"/>
</dbReference>
<name>A0ABZ2T0N5_9ENTE</name>
<sequence length="337" mass="38189">MRKISLVICFLFAFCFPLVAEAETETDAEVGFHIKAIIPDNQVDKKLTYFDLRLESGQKQTIKFLIENTSNEESTYKISVNQAYTNDQGFIDYTQPADNQEIPEEFQISKIAKVPESITLAGGKSQEVSIDLTMPEKEFDGQILSAIHVMKEGQAEQEGQIVNNYGYVLGLKLTNNENEVQRKLELEDIEPAISFGKTSVVATLKNPTMDAIGHLKYNAEVKNAAGETVKEVSYDKDMQMAPLSTYRFAIDWDNERLEAGDYSLHLTVADAKDNEWEFDREFTISENEAKEVNKVAITEVNQQSIPTWVYVVVGVLLGIIILLLIYFLFIRNKKKEE</sequence>
<evidence type="ECO:0000259" key="4">
    <source>
        <dbReference type="Pfam" id="PF11797"/>
    </source>
</evidence>
<evidence type="ECO:0000313" key="6">
    <source>
        <dbReference type="Proteomes" id="UP000664360"/>
    </source>
</evidence>
<dbReference type="Pfam" id="PF11797">
    <property type="entry name" value="WxLIP_HBD"/>
    <property type="match status" value="1"/>
</dbReference>
<keyword evidence="6" id="KW-1185">Reference proteome</keyword>
<evidence type="ECO:0000256" key="2">
    <source>
        <dbReference type="SAM" id="SignalP"/>
    </source>
</evidence>
<organism evidence="5 6">
    <name type="scientific">Candidatus Enterococcus mangumiae</name>
    <dbReference type="NCBI Taxonomy" id="2230878"/>
    <lineage>
        <taxon>Bacteria</taxon>
        <taxon>Bacillati</taxon>
        <taxon>Bacillota</taxon>
        <taxon>Bacilli</taxon>
        <taxon>Lactobacillales</taxon>
        <taxon>Enterococcaceae</taxon>
        <taxon>Enterococcus</taxon>
    </lineage>
</organism>
<dbReference type="Proteomes" id="UP000664360">
    <property type="component" value="Chromosome"/>
</dbReference>
<dbReference type="InterPro" id="IPR010317">
    <property type="entry name" value="WxLIP_PGBD"/>
</dbReference>
<feature type="domain" description="WxL Interacting Protein peptidoglycan binding" evidence="3">
    <location>
        <begin position="32"/>
        <end position="150"/>
    </location>
</feature>
<evidence type="ECO:0008006" key="7">
    <source>
        <dbReference type="Google" id="ProtNLM"/>
    </source>
</evidence>
<reference evidence="5 6" key="1">
    <citation type="submission" date="2021-03" db="EMBL/GenBank/DDBJ databases">
        <authorList>
            <person name="Gilmore M.S."/>
            <person name="Schwartzman J."/>
            <person name="Van Tyne D."/>
            <person name="Martin M."/>
            <person name="Earl A.M."/>
            <person name="Manson A.L."/>
            <person name="Straub T."/>
            <person name="Salamzade R."/>
            <person name="Saavedra J."/>
            <person name="Lebreton F."/>
            <person name="Prichula J."/>
            <person name="Schaufler K."/>
            <person name="Gaca A."/>
            <person name="Sgardioli B."/>
            <person name="Wagenaar J."/>
            <person name="Strong T."/>
        </authorList>
    </citation>
    <scope>NUCLEOTIDE SEQUENCE [LARGE SCALE GENOMIC DNA]</scope>
    <source>
        <strain evidence="5 6">DIV1094</strain>
    </source>
</reference>
<keyword evidence="2" id="KW-0732">Signal</keyword>
<feature type="transmembrane region" description="Helical" evidence="1">
    <location>
        <begin position="308"/>
        <end position="329"/>
    </location>
</feature>
<proteinExistence type="predicted"/>
<keyword evidence="1" id="KW-0472">Membrane</keyword>
<reference evidence="5 6" key="2">
    <citation type="submission" date="2024-03" db="EMBL/GenBank/DDBJ databases">
        <title>The Genome Sequence of Enterococcus sp. DIV1094.</title>
        <authorList>
            <consortium name="The Broad Institute Genomics Platform"/>
            <consortium name="The Broad Institute Microbial Omics Core"/>
            <consortium name="The Broad Institute Genomic Center for Infectious Diseases"/>
            <person name="Earl A."/>
            <person name="Manson A."/>
            <person name="Gilmore M."/>
            <person name="Schwartman J."/>
            <person name="Shea T."/>
            <person name="Abouelleil A."/>
            <person name="Cao P."/>
            <person name="Chapman S."/>
            <person name="Cusick C."/>
            <person name="Young S."/>
            <person name="Neafsey D."/>
            <person name="Nusbaum C."/>
            <person name="Birren B."/>
        </authorList>
    </citation>
    <scope>NUCLEOTIDE SEQUENCE [LARGE SCALE GENOMIC DNA]</scope>
    <source>
        <strain evidence="5 6">DIV1094</strain>
    </source>
</reference>
<dbReference type="Pfam" id="PF06030">
    <property type="entry name" value="WxLIP_PGBD"/>
    <property type="match status" value="1"/>
</dbReference>
<feature type="signal peptide" evidence="2">
    <location>
        <begin position="1"/>
        <end position="22"/>
    </location>
</feature>
<gene>
    <name evidence="5" type="ORF">DOK79_003047</name>
</gene>
<feature type="domain" description="WxL Interacting Protein host binding" evidence="4">
    <location>
        <begin position="157"/>
        <end position="294"/>
    </location>
</feature>
<evidence type="ECO:0000256" key="1">
    <source>
        <dbReference type="SAM" id="Phobius"/>
    </source>
</evidence>
<accession>A0ABZ2T0N5</accession>
<feature type="chain" id="PRO_5045977960" description="DUF3324 domain-containing protein" evidence="2">
    <location>
        <begin position="23"/>
        <end position="337"/>
    </location>
</feature>
<dbReference type="EMBL" id="CP147250">
    <property type="protein sequence ID" value="WYJ81462.1"/>
    <property type="molecule type" value="Genomic_DNA"/>
</dbReference>
<evidence type="ECO:0000313" key="5">
    <source>
        <dbReference type="EMBL" id="WYJ81462.1"/>
    </source>
</evidence>
<keyword evidence="1" id="KW-1133">Transmembrane helix</keyword>
<dbReference type="RefSeq" id="WP_242543350.1">
    <property type="nucleotide sequence ID" value="NZ_CP147250.1"/>
</dbReference>